<accession>A0A538U0T8</accession>
<dbReference type="InterPro" id="IPR011006">
    <property type="entry name" value="CheY-like_superfamily"/>
</dbReference>
<dbReference type="PROSITE" id="PS00675">
    <property type="entry name" value="SIGMA54_INTERACT_1"/>
    <property type="match status" value="1"/>
</dbReference>
<evidence type="ECO:0000256" key="5">
    <source>
        <dbReference type="PROSITE-ProRule" id="PRU00169"/>
    </source>
</evidence>
<dbReference type="Gene3D" id="3.40.50.2300">
    <property type="match status" value="1"/>
</dbReference>
<dbReference type="Pfam" id="PF25601">
    <property type="entry name" value="AAA_lid_14"/>
    <property type="match status" value="1"/>
</dbReference>
<evidence type="ECO:0000313" key="9">
    <source>
        <dbReference type="Proteomes" id="UP000319836"/>
    </source>
</evidence>
<dbReference type="CDD" id="cd00009">
    <property type="entry name" value="AAA"/>
    <property type="match status" value="1"/>
</dbReference>
<dbReference type="Pfam" id="PF02954">
    <property type="entry name" value="HTH_8"/>
    <property type="match status" value="1"/>
</dbReference>
<dbReference type="EMBL" id="VBPA01000304">
    <property type="protein sequence ID" value="TMQ69401.1"/>
    <property type="molecule type" value="Genomic_DNA"/>
</dbReference>
<proteinExistence type="predicted"/>
<dbReference type="InterPro" id="IPR002197">
    <property type="entry name" value="HTH_Fis"/>
</dbReference>
<dbReference type="SUPFAM" id="SSF52172">
    <property type="entry name" value="CheY-like"/>
    <property type="match status" value="1"/>
</dbReference>
<dbReference type="PROSITE" id="PS50110">
    <property type="entry name" value="RESPONSE_REGULATORY"/>
    <property type="match status" value="1"/>
</dbReference>
<sequence>MPRVLIVDDDSAIREALAEVAGLEGFETSTAASLSEARQKLARTPPDVILADLMLPDGKGLDLLEAVEDGPRPQVVLITGNATVETAVEALRTGARDYLTKPIDVPRLKAILANVSRTLALQEEIGALRGQLRQLGRFGSMIGNSPAMQRVYDLIAKVAPTDAGVLVVGESGTGKELVAQTLHDLGPRRKGPFLPVNCGAVPSNLIESELFGHERGSFTGATQQHRGFFERASNGTLFLDEITEMPADLQTKLLRVLETGLVSRIGGEQPIQVNVRLVAATNRSPQEAVREGKLREDLFYRLNVFPIVLPPLRDRGRDVELLAEHFLQILNQAEGMNKTLLPEAREALRRHSWPGNVREVKNAIQRAFILSESTVGSDLLGVEMLSGSPAINSRSAGGLGAIAVGLPLDEVERIMIQATLEQCGGDKRRTAEVLGISLKTLYNRLNLYANRTVASPIE</sequence>
<dbReference type="Pfam" id="PF00158">
    <property type="entry name" value="Sigma54_activat"/>
    <property type="match status" value="1"/>
</dbReference>
<gene>
    <name evidence="8" type="ORF">E6K80_11800</name>
</gene>
<keyword evidence="5" id="KW-0597">Phosphoprotein</keyword>
<evidence type="ECO:0000313" key="8">
    <source>
        <dbReference type="EMBL" id="TMQ69401.1"/>
    </source>
</evidence>
<dbReference type="InterPro" id="IPR003593">
    <property type="entry name" value="AAA+_ATPase"/>
</dbReference>
<dbReference type="InterPro" id="IPR009057">
    <property type="entry name" value="Homeodomain-like_sf"/>
</dbReference>
<protein>
    <submittedName>
        <fullName evidence="8">Sigma-54-dependent Fis family transcriptional regulator</fullName>
    </submittedName>
</protein>
<keyword evidence="4" id="KW-0804">Transcription</keyword>
<evidence type="ECO:0000256" key="1">
    <source>
        <dbReference type="ARBA" id="ARBA00022741"/>
    </source>
</evidence>
<dbReference type="Proteomes" id="UP000319836">
    <property type="component" value="Unassembled WGS sequence"/>
</dbReference>
<dbReference type="InterPro" id="IPR001789">
    <property type="entry name" value="Sig_transdc_resp-reg_receiver"/>
</dbReference>
<dbReference type="SUPFAM" id="SSF46689">
    <property type="entry name" value="Homeodomain-like"/>
    <property type="match status" value="1"/>
</dbReference>
<evidence type="ECO:0000256" key="3">
    <source>
        <dbReference type="ARBA" id="ARBA00023015"/>
    </source>
</evidence>
<dbReference type="GO" id="GO:0000160">
    <property type="term" value="P:phosphorelay signal transduction system"/>
    <property type="evidence" value="ECO:0007669"/>
    <property type="project" value="InterPro"/>
</dbReference>
<evidence type="ECO:0000256" key="2">
    <source>
        <dbReference type="ARBA" id="ARBA00022840"/>
    </source>
</evidence>
<name>A0A538U0T8_UNCEI</name>
<reference evidence="8 9" key="1">
    <citation type="journal article" date="2019" name="Nat. Microbiol.">
        <title>Mediterranean grassland soil C-N compound turnover is dependent on rainfall and depth, and is mediated by genomically divergent microorganisms.</title>
        <authorList>
            <person name="Diamond S."/>
            <person name="Andeer P.F."/>
            <person name="Li Z."/>
            <person name="Crits-Christoph A."/>
            <person name="Burstein D."/>
            <person name="Anantharaman K."/>
            <person name="Lane K.R."/>
            <person name="Thomas B.C."/>
            <person name="Pan C."/>
            <person name="Northen T.R."/>
            <person name="Banfield J.F."/>
        </authorList>
    </citation>
    <scope>NUCLEOTIDE SEQUENCE [LARGE SCALE GENOMIC DNA]</scope>
    <source>
        <strain evidence="8">WS_10</strain>
    </source>
</reference>
<keyword evidence="1" id="KW-0547">Nucleotide-binding</keyword>
<feature type="domain" description="Response regulatory" evidence="7">
    <location>
        <begin position="3"/>
        <end position="116"/>
    </location>
</feature>
<keyword evidence="3" id="KW-0805">Transcription regulation</keyword>
<dbReference type="InterPro" id="IPR025943">
    <property type="entry name" value="Sigma_54_int_dom_ATP-bd_2"/>
</dbReference>
<dbReference type="SMART" id="SM00448">
    <property type="entry name" value="REC"/>
    <property type="match status" value="1"/>
</dbReference>
<evidence type="ECO:0000259" key="6">
    <source>
        <dbReference type="PROSITE" id="PS50045"/>
    </source>
</evidence>
<organism evidence="8 9">
    <name type="scientific">Eiseniibacteriota bacterium</name>
    <dbReference type="NCBI Taxonomy" id="2212470"/>
    <lineage>
        <taxon>Bacteria</taxon>
        <taxon>Candidatus Eiseniibacteriota</taxon>
    </lineage>
</organism>
<dbReference type="SMART" id="SM00382">
    <property type="entry name" value="AAA"/>
    <property type="match status" value="1"/>
</dbReference>
<dbReference type="InterPro" id="IPR058031">
    <property type="entry name" value="AAA_lid_NorR"/>
</dbReference>
<dbReference type="InterPro" id="IPR025662">
    <property type="entry name" value="Sigma_54_int_dom_ATP-bd_1"/>
</dbReference>
<feature type="modified residue" description="4-aspartylphosphate" evidence="5">
    <location>
        <position position="52"/>
    </location>
</feature>
<comment type="caution">
    <text evidence="8">The sequence shown here is derived from an EMBL/GenBank/DDBJ whole genome shotgun (WGS) entry which is preliminary data.</text>
</comment>
<dbReference type="FunFam" id="3.40.50.300:FF:000006">
    <property type="entry name" value="DNA-binding transcriptional regulator NtrC"/>
    <property type="match status" value="1"/>
</dbReference>
<dbReference type="InterPro" id="IPR002078">
    <property type="entry name" value="Sigma_54_int"/>
</dbReference>
<evidence type="ECO:0000259" key="7">
    <source>
        <dbReference type="PROSITE" id="PS50110"/>
    </source>
</evidence>
<dbReference type="Gene3D" id="3.40.50.300">
    <property type="entry name" value="P-loop containing nucleotide triphosphate hydrolases"/>
    <property type="match status" value="1"/>
</dbReference>
<dbReference type="Pfam" id="PF00072">
    <property type="entry name" value="Response_reg"/>
    <property type="match status" value="1"/>
</dbReference>
<dbReference type="SUPFAM" id="SSF52540">
    <property type="entry name" value="P-loop containing nucleoside triphosphate hydrolases"/>
    <property type="match status" value="1"/>
</dbReference>
<dbReference type="InterPro" id="IPR027417">
    <property type="entry name" value="P-loop_NTPase"/>
</dbReference>
<dbReference type="Gene3D" id="1.10.10.60">
    <property type="entry name" value="Homeodomain-like"/>
    <property type="match status" value="1"/>
</dbReference>
<dbReference type="PROSITE" id="PS50045">
    <property type="entry name" value="SIGMA54_INTERACT_4"/>
    <property type="match status" value="1"/>
</dbReference>
<dbReference type="GO" id="GO:0006355">
    <property type="term" value="P:regulation of DNA-templated transcription"/>
    <property type="evidence" value="ECO:0007669"/>
    <property type="project" value="InterPro"/>
</dbReference>
<dbReference type="GO" id="GO:0005524">
    <property type="term" value="F:ATP binding"/>
    <property type="evidence" value="ECO:0007669"/>
    <property type="project" value="UniProtKB-KW"/>
</dbReference>
<evidence type="ECO:0000256" key="4">
    <source>
        <dbReference type="ARBA" id="ARBA00023163"/>
    </source>
</evidence>
<dbReference type="GO" id="GO:0043565">
    <property type="term" value="F:sequence-specific DNA binding"/>
    <property type="evidence" value="ECO:0007669"/>
    <property type="project" value="InterPro"/>
</dbReference>
<dbReference type="AlphaFoldDB" id="A0A538U0T8"/>
<dbReference type="Gene3D" id="1.10.8.60">
    <property type="match status" value="1"/>
</dbReference>
<feature type="domain" description="Sigma-54 factor interaction" evidence="6">
    <location>
        <begin position="141"/>
        <end position="369"/>
    </location>
</feature>
<dbReference type="PANTHER" id="PTHR32071">
    <property type="entry name" value="TRANSCRIPTIONAL REGULATORY PROTEIN"/>
    <property type="match status" value="1"/>
</dbReference>
<keyword evidence="2" id="KW-0067">ATP-binding</keyword>
<dbReference type="PROSITE" id="PS00676">
    <property type="entry name" value="SIGMA54_INTERACT_2"/>
    <property type="match status" value="1"/>
</dbReference>